<dbReference type="Gene3D" id="2.170.270.10">
    <property type="entry name" value="SET domain"/>
    <property type="match status" value="1"/>
</dbReference>
<sequence length="425" mass="46932">MPVATTSSEGYFTYEPSSPTSSSSSCPSSPSSSYRRPKTSPPLDVCVQINADIRANPTLNSPYFDLGGHIMNREYCMQNIIYPDETHETATLLDVGVRDLLPAPVPPPVPPPKSRTFEIKETPQKHGLGMFAAQNIPAGGLVAVEHPTVILPYVLGVEPDCEAELYAELLGRLSASTAERFLSLANCKPGSSLKGIMNTNAVAIALDVPDVPHAELSTHRAVFLNMSRCNHSCSPNAAWHYDSPSFSLSLEALRPIEAGEEITVAYITTTCSAAERSARLEAMYNFTCSCTICSLPPLALAQSDAARAELAVFWRHSNRIPSFEAWCRDPRMGDTVLIDAHKRALDLIEHEGLQVLDYGKHLDAIAMGYGALRNVYLFRAWMWRAREARPLGRLDAARVMQKWIREPETFPVWGWRRFSRGPRSS</sequence>
<comment type="caution">
    <text evidence="3">The sequence shown here is derived from an EMBL/GenBank/DDBJ whole genome shotgun (WGS) entry which is preliminary data.</text>
</comment>
<dbReference type="SUPFAM" id="SSF82199">
    <property type="entry name" value="SET domain"/>
    <property type="match status" value="1"/>
</dbReference>
<dbReference type="Pfam" id="PF00856">
    <property type="entry name" value="SET"/>
    <property type="match status" value="1"/>
</dbReference>
<dbReference type="PROSITE" id="PS50280">
    <property type="entry name" value="SET"/>
    <property type="match status" value="1"/>
</dbReference>
<name>A0AAD7BAT9_9AGAR</name>
<evidence type="ECO:0000313" key="3">
    <source>
        <dbReference type="EMBL" id="KAJ7615433.1"/>
    </source>
</evidence>
<protein>
    <recommendedName>
        <fullName evidence="2">SET domain-containing protein</fullName>
    </recommendedName>
</protein>
<reference evidence="3" key="1">
    <citation type="submission" date="2023-03" db="EMBL/GenBank/DDBJ databases">
        <title>Massive genome expansion in bonnet fungi (Mycena s.s.) driven by repeated elements and novel gene families across ecological guilds.</title>
        <authorList>
            <consortium name="Lawrence Berkeley National Laboratory"/>
            <person name="Harder C.B."/>
            <person name="Miyauchi S."/>
            <person name="Viragh M."/>
            <person name="Kuo A."/>
            <person name="Thoen E."/>
            <person name="Andreopoulos B."/>
            <person name="Lu D."/>
            <person name="Skrede I."/>
            <person name="Drula E."/>
            <person name="Henrissat B."/>
            <person name="Morin E."/>
            <person name="Kohler A."/>
            <person name="Barry K."/>
            <person name="LaButti K."/>
            <person name="Morin E."/>
            <person name="Salamov A."/>
            <person name="Lipzen A."/>
            <person name="Mereny Z."/>
            <person name="Hegedus B."/>
            <person name="Baldrian P."/>
            <person name="Stursova M."/>
            <person name="Weitz H."/>
            <person name="Taylor A."/>
            <person name="Grigoriev I.V."/>
            <person name="Nagy L.G."/>
            <person name="Martin F."/>
            <person name="Kauserud H."/>
        </authorList>
    </citation>
    <scope>NUCLEOTIDE SEQUENCE</scope>
    <source>
        <strain evidence="3">9284</strain>
    </source>
</reference>
<accession>A0AAD7BAT9</accession>
<proteinExistence type="predicted"/>
<gene>
    <name evidence="3" type="ORF">FB45DRAFT_1008361</name>
</gene>
<feature type="region of interest" description="Disordered" evidence="1">
    <location>
        <begin position="1"/>
        <end position="41"/>
    </location>
</feature>
<dbReference type="InterPro" id="IPR046341">
    <property type="entry name" value="SET_dom_sf"/>
</dbReference>
<feature type="domain" description="SET" evidence="2">
    <location>
        <begin position="115"/>
        <end position="267"/>
    </location>
</feature>
<dbReference type="InterPro" id="IPR001214">
    <property type="entry name" value="SET_dom"/>
</dbReference>
<dbReference type="PANTHER" id="PTHR47332">
    <property type="entry name" value="SET DOMAIN-CONTAINING PROTEIN 5"/>
    <property type="match status" value="1"/>
</dbReference>
<feature type="compositionally biased region" description="Polar residues" evidence="1">
    <location>
        <begin position="1"/>
        <end position="10"/>
    </location>
</feature>
<keyword evidence="4" id="KW-1185">Reference proteome</keyword>
<dbReference type="Proteomes" id="UP001221142">
    <property type="component" value="Unassembled WGS sequence"/>
</dbReference>
<feature type="compositionally biased region" description="Low complexity" evidence="1">
    <location>
        <begin position="16"/>
        <end position="34"/>
    </location>
</feature>
<dbReference type="InterPro" id="IPR053185">
    <property type="entry name" value="SET_domain_protein"/>
</dbReference>
<dbReference type="PANTHER" id="PTHR47332:SF4">
    <property type="entry name" value="SET DOMAIN-CONTAINING PROTEIN 5"/>
    <property type="match status" value="1"/>
</dbReference>
<evidence type="ECO:0000313" key="4">
    <source>
        <dbReference type="Proteomes" id="UP001221142"/>
    </source>
</evidence>
<organism evidence="3 4">
    <name type="scientific">Roridomyces roridus</name>
    <dbReference type="NCBI Taxonomy" id="1738132"/>
    <lineage>
        <taxon>Eukaryota</taxon>
        <taxon>Fungi</taxon>
        <taxon>Dikarya</taxon>
        <taxon>Basidiomycota</taxon>
        <taxon>Agaricomycotina</taxon>
        <taxon>Agaricomycetes</taxon>
        <taxon>Agaricomycetidae</taxon>
        <taxon>Agaricales</taxon>
        <taxon>Marasmiineae</taxon>
        <taxon>Mycenaceae</taxon>
        <taxon>Roridomyces</taxon>
    </lineage>
</organism>
<dbReference type="AlphaFoldDB" id="A0AAD7BAT9"/>
<dbReference type="SMART" id="SM00317">
    <property type="entry name" value="SET"/>
    <property type="match status" value="1"/>
</dbReference>
<evidence type="ECO:0000259" key="2">
    <source>
        <dbReference type="PROSITE" id="PS50280"/>
    </source>
</evidence>
<dbReference type="CDD" id="cd20071">
    <property type="entry name" value="SET_SMYD"/>
    <property type="match status" value="1"/>
</dbReference>
<evidence type="ECO:0000256" key="1">
    <source>
        <dbReference type="SAM" id="MobiDB-lite"/>
    </source>
</evidence>
<dbReference type="EMBL" id="JARKIF010000024">
    <property type="protein sequence ID" value="KAJ7615433.1"/>
    <property type="molecule type" value="Genomic_DNA"/>
</dbReference>